<sequence>MDSEMRMALTSPPQAIATKGRQKMNSTKRDKSYWELVSITHRKIQKSSSSFSGSGFGSAPRGRGRGCSSGQSSLSSIIDPSPCSTFPYIDAFPSFLYPFIENRKNLNGDGNCGYRVVADFLFGDEDQWHKVCRRMIFELEHMTNMYLSLFGSAERMDAHCPLYTCNGNIIIVIELAAGQRLILIRLQTGTRGMLEHINQEIPFMLTCCLCN</sequence>
<evidence type="ECO:0000313" key="2">
    <source>
        <dbReference type="Proteomes" id="UP001060085"/>
    </source>
</evidence>
<dbReference type="Proteomes" id="UP001060085">
    <property type="component" value="Linkage Group LG08"/>
</dbReference>
<organism evidence="1 2">
    <name type="scientific">Catharanthus roseus</name>
    <name type="common">Madagascar periwinkle</name>
    <name type="synonym">Vinca rosea</name>
    <dbReference type="NCBI Taxonomy" id="4058"/>
    <lineage>
        <taxon>Eukaryota</taxon>
        <taxon>Viridiplantae</taxon>
        <taxon>Streptophyta</taxon>
        <taxon>Embryophyta</taxon>
        <taxon>Tracheophyta</taxon>
        <taxon>Spermatophyta</taxon>
        <taxon>Magnoliopsida</taxon>
        <taxon>eudicotyledons</taxon>
        <taxon>Gunneridae</taxon>
        <taxon>Pentapetalae</taxon>
        <taxon>asterids</taxon>
        <taxon>lamiids</taxon>
        <taxon>Gentianales</taxon>
        <taxon>Apocynaceae</taxon>
        <taxon>Rauvolfioideae</taxon>
        <taxon>Vinceae</taxon>
        <taxon>Catharanthinae</taxon>
        <taxon>Catharanthus</taxon>
    </lineage>
</organism>
<protein>
    <submittedName>
        <fullName evidence="1">Uncharacterized protein</fullName>
    </submittedName>
</protein>
<keyword evidence="2" id="KW-1185">Reference proteome</keyword>
<proteinExistence type="predicted"/>
<dbReference type="EMBL" id="CM044708">
    <property type="protein sequence ID" value="KAI5649266.1"/>
    <property type="molecule type" value="Genomic_DNA"/>
</dbReference>
<evidence type="ECO:0000313" key="1">
    <source>
        <dbReference type="EMBL" id="KAI5649266.1"/>
    </source>
</evidence>
<accession>A0ACB9ZNI7</accession>
<name>A0ACB9ZNI7_CATRO</name>
<reference evidence="2" key="1">
    <citation type="journal article" date="2023" name="Nat. Plants">
        <title>Single-cell RNA sequencing provides a high-resolution roadmap for understanding the multicellular compartmentation of specialized metabolism.</title>
        <authorList>
            <person name="Sun S."/>
            <person name="Shen X."/>
            <person name="Li Y."/>
            <person name="Li Y."/>
            <person name="Wang S."/>
            <person name="Li R."/>
            <person name="Zhang H."/>
            <person name="Shen G."/>
            <person name="Guo B."/>
            <person name="Wei J."/>
            <person name="Xu J."/>
            <person name="St-Pierre B."/>
            <person name="Chen S."/>
            <person name="Sun C."/>
        </authorList>
    </citation>
    <scope>NUCLEOTIDE SEQUENCE [LARGE SCALE GENOMIC DNA]</scope>
</reference>
<gene>
    <name evidence="1" type="ORF">M9H77_35271</name>
</gene>
<comment type="caution">
    <text evidence="1">The sequence shown here is derived from an EMBL/GenBank/DDBJ whole genome shotgun (WGS) entry which is preliminary data.</text>
</comment>